<evidence type="ECO:0000256" key="6">
    <source>
        <dbReference type="ARBA" id="ARBA00023136"/>
    </source>
</evidence>
<name>A0A255YTP6_9PROT</name>
<feature type="transmembrane region" description="Helical" evidence="8">
    <location>
        <begin position="26"/>
        <end position="48"/>
    </location>
</feature>
<evidence type="ECO:0000256" key="8">
    <source>
        <dbReference type="SAM" id="Phobius"/>
    </source>
</evidence>
<evidence type="ECO:0000313" key="10">
    <source>
        <dbReference type="EMBL" id="OYQ32593.1"/>
    </source>
</evidence>
<dbReference type="SMART" id="SM00267">
    <property type="entry name" value="GGDEF"/>
    <property type="match status" value="1"/>
</dbReference>
<evidence type="ECO:0000259" key="9">
    <source>
        <dbReference type="PROSITE" id="PS50887"/>
    </source>
</evidence>
<dbReference type="Gene3D" id="3.30.70.270">
    <property type="match status" value="1"/>
</dbReference>
<comment type="subcellular location">
    <subcellularLocation>
        <location evidence="1">Cell membrane</location>
        <topology evidence="1">Multi-pass membrane protein</topology>
    </subcellularLocation>
</comment>
<evidence type="ECO:0000256" key="5">
    <source>
        <dbReference type="ARBA" id="ARBA00022989"/>
    </source>
</evidence>
<dbReference type="GO" id="GO:0052621">
    <property type="term" value="F:diguanylate cyclase activity"/>
    <property type="evidence" value="ECO:0007669"/>
    <property type="project" value="UniProtKB-EC"/>
</dbReference>
<dbReference type="RefSeq" id="WP_094457628.1">
    <property type="nucleotide sequence ID" value="NZ_NOXU01000031.1"/>
</dbReference>
<organism evidence="10 11">
    <name type="scientific">Niveispirillum lacus</name>
    <dbReference type="NCBI Taxonomy" id="1981099"/>
    <lineage>
        <taxon>Bacteria</taxon>
        <taxon>Pseudomonadati</taxon>
        <taxon>Pseudomonadota</taxon>
        <taxon>Alphaproteobacteria</taxon>
        <taxon>Rhodospirillales</taxon>
        <taxon>Azospirillaceae</taxon>
        <taxon>Niveispirillum</taxon>
    </lineage>
</organism>
<evidence type="ECO:0000256" key="7">
    <source>
        <dbReference type="ARBA" id="ARBA00034247"/>
    </source>
</evidence>
<comment type="catalytic activity">
    <reaction evidence="7">
        <text>2 GTP = 3',3'-c-di-GMP + 2 diphosphate</text>
        <dbReference type="Rhea" id="RHEA:24898"/>
        <dbReference type="ChEBI" id="CHEBI:33019"/>
        <dbReference type="ChEBI" id="CHEBI:37565"/>
        <dbReference type="ChEBI" id="CHEBI:58805"/>
        <dbReference type="EC" id="2.7.7.65"/>
    </reaction>
</comment>
<dbReference type="NCBIfam" id="TIGR00254">
    <property type="entry name" value="GGDEF"/>
    <property type="match status" value="1"/>
</dbReference>
<dbReference type="Gene3D" id="3.30.450.20">
    <property type="entry name" value="PAS domain"/>
    <property type="match status" value="2"/>
</dbReference>
<keyword evidence="3" id="KW-1003">Cell membrane</keyword>
<comment type="caution">
    <text evidence="10">The sequence shown here is derived from an EMBL/GenBank/DDBJ whole genome shotgun (WGS) entry which is preliminary data.</text>
</comment>
<reference evidence="10 11" key="1">
    <citation type="submission" date="2017-07" db="EMBL/GenBank/DDBJ databases">
        <title>Niveispirillum cyanobacteriorum sp. nov., isolated from cyanobacterial aggregates in a eutrophic lake.</title>
        <authorList>
            <person name="Cai H."/>
        </authorList>
    </citation>
    <scope>NUCLEOTIDE SEQUENCE [LARGE SCALE GENOMIC DNA]</scope>
    <source>
        <strain evidence="11">TH1-14</strain>
    </source>
</reference>
<keyword evidence="6 8" id="KW-0472">Membrane</keyword>
<dbReference type="Pfam" id="PF02743">
    <property type="entry name" value="dCache_1"/>
    <property type="match status" value="1"/>
</dbReference>
<dbReference type="InterPro" id="IPR043128">
    <property type="entry name" value="Rev_trsase/Diguanyl_cyclase"/>
</dbReference>
<dbReference type="GO" id="GO:0043709">
    <property type="term" value="P:cell adhesion involved in single-species biofilm formation"/>
    <property type="evidence" value="ECO:0007669"/>
    <property type="project" value="TreeGrafter"/>
</dbReference>
<dbReference type="PANTHER" id="PTHR45138:SF9">
    <property type="entry name" value="DIGUANYLATE CYCLASE DGCM-RELATED"/>
    <property type="match status" value="1"/>
</dbReference>
<evidence type="ECO:0000256" key="4">
    <source>
        <dbReference type="ARBA" id="ARBA00022692"/>
    </source>
</evidence>
<evidence type="ECO:0000256" key="2">
    <source>
        <dbReference type="ARBA" id="ARBA00012528"/>
    </source>
</evidence>
<protein>
    <recommendedName>
        <fullName evidence="2">diguanylate cyclase</fullName>
        <ecNumber evidence="2">2.7.7.65</ecNumber>
    </recommendedName>
</protein>
<dbReference type="SUPFAM" id="SSF103190">
    <property type="entry name" value="Sensory domain-like"/>
    <property type="match status" value="1"/>
</dbReference>
<dbReference type="InterPro" id="IPR000160">
    <property type="entry name" value="GGDEF_dom"/>
</dbReference>
<dbReference type="PROSITE" id="PS50887">
    <property type="entry name" value="GGDEF"/>
    <property type="match status" value="1"/>
</dbReference>
<dbReference type="SUPFAM" id="SSF55073">
    <property type="entry name" value="Nucleotide cyclase"/>
    <property type="match status" value="1"/>
</dbReference>
<dbReference type="CDD" id="cd12915">
    <property type="entry name" value="PDC2_DGC_like"/>
    <property type="match status" value="1"/>
</dbReference>
<dbReference type="CDD" id="cd01949">
    <property type="entry name" value="GGDEF"/>
    <property type="match status" value="1"/>
</dbReference>
<dbReference type="CDD" id="cd12914">
    <property type="entry name" value="PDC1_DGC_like"/>
    <property type="match status" value="1"/>
</dbReference>
<dbReference type="GO" id="GO:1902201">
    <property type="term" value="P:negative regulation of bacterial-type flagellum-dependent cell motility"/>
    <property type="evidence" value="ECO:0007669"/>
    <property type="project" value="TreeGrafter"/>
</dbReference>
<dbReference type="Proteomes" id="UP000216998">
    <property type="component" value="Unassembled WGS sequence"/>
</dbReference>
<keyword evidence="4 8" id="KW-0812">Transmembrane</keyword>
<dbReference type="Pfam" id="PF00990">
    <property type="entry name" value="GGDEF"/>
    <property type="match status" value="1"/>
</dbReference>
<dbReference type="EC" id="2.7.7.65" evidence="2"/>
<dbReference type="InterPro" id="IPR029787">
    <property type="entry name" value="Nucleotide_cyclase"/>
</dbReference>
<dbReference type="FunFam" id="3.30.70.270:FF:000001">
    <property type="entry name" value="Diguanylate cyclase domain protein"/>
    <property type="match status" value="1"/>
</dbReference>
<dbReference type="AlphaFoldDB" id="A0A255YTP6"/>
<feature type="transmembrane region" description="Helical" evidence="8">
    <location>
        <begin position="300"/>
        <end position="321"/>
    </location>
</feature>
<dbReference type="PANTHER" id="PTHR45138">
    <property type="entry name" value="REGULATORY COMPONENTS OF SENSORY TRANSDUCTION SYSTEM"/>
    <property type="match status" value="1"/>
</dbReference>
<dbReference type="InterPro" id="IPR050469">
    <property type="entry name" value="Diguanylate_Cyclase"/>
</dbReference>
<keyword evidence="11" id="KW-1185">Reference proteome</keyword>
<dbReference type="OrthoDB" id="9812260at2"/>
<evidence type="ECO:0000313" key="11">
    <source>
        <dbReference type="Proteomes" id="UP000216998"/>
    </source>
</evidence>
<feature type="domain" description="GGDEF" evidence="9">
    <location>
        <begin position="376"/>
        <end position="513"/>
    </location>
</feature>
<dbReference type="InterPro" id="IPR029151">
    <property type="entry name" value="Sensor-like_sf"/>
</dbReference>
<sequence length="518" mass="55520">MSDLFSPAPALVTATSTRPPRHRAEWLGLWLGVVMAMAMAVIISSQLYQDRINERAQAEEAAVNLTNAIARDISRHIDLFRFVLSSLRDTVTSDAFARIPRDLHDTVLFSHTAAPKALGVLFVTDANGIITAESGFSDIKGQSRGWRPYFAYHRDHNDPSLLISGPMVSATSGDPVIVLSMRLNHPDGSFRGVVVASMLLSYFDGLLTDLTMEPGANLSLLLDQGVVMARKPADPGAIGRDLRQDPLVAAAAGKPQAVYVEPGSAGDDLLVVSTAVEGSTMRVQMTQSLSQVWSHWRAKAWTIGITTAVLMMGIISLIVLFHRESGRRARAQQALAQANGTLERMATTDALTGIANRRMFEDILRREEAKASRAAHNAAVLMIDIDLFKSFNDTYGHGAGDATLRSVAQAVTRAVTRGGDLVARIGGEEFAVLLTETDLAGARVVAERIRADVVALGIRHTGSPHGHVTVSVGLAAAATEATALNLDDALNHADQALYDAKKNGRNRVEVAVRSSVAA</sequence>
<dbReference type="GO" id="GO:0005886">
    <property type="term" value="C:plasma membrane"/>
    <property type="evidence" value="ECO:0007669"/>
    <property type="project" value="UniProtKB-SubCell"/>
</dbReference>
<evidence type="ECO:0000256" key="3">
    <source>
        <dbReference type="ARBA" id="ARBA00022475"/>
    </source>
</evidence>
<accession>A0A255YTP6</accession>
<gene>
    <name evidence="10" type="ORF">CHU95_17590</name>
</gene>
<dbReference type="EMBL" id="NOXU01000031">
    <property type="protein sequence ID" value="OYQ32593.1"/>
    <property type="molecule type" value="Genomic_DNA"/>
</dbReference>
<evidence type="ECO:0000256" key="1">
    <source>
        <dbReference type="ARBA" id="ARBA00004651"/>
    </source>
</evidence>
<keyword evidence="5 8" id="KW-1133">Transmembrane helix</keyword>
<proteinExistence type="predicted"/>
<dbReference type="InterPro" id="IPR033479">
    <property type="entry name" value="dCache_1"/>
</dbReference>